<dbReference type="Proteomes" id="UP000829447">
    <property type="component" value="Linkage Group LG2"/>
</dbReference>
<dbReference type="EMBL" id="CM040455">
    <property type="protein sequence ID" value="MCI4375776.1"/>
    <property type="molecule type" value="Genomic_DNA"/>
</dbReference>
<keyword evidence="2" id="KW-1185">Reference proteome</keyword>
<name>A0ACC5W9W9_PANGG</name>
<accession>A0ACC5W9W9</accession>
<evidence type="ECO:0000313" key="2">
    <source>
        <dbReference type="Proteomes" id="UP000829447"/>
    </source>
</evidence>
<comment type="caution">
    <text evidence="1">The sequence shown here is derived from an EMBL/GenBank/DDBJ whole genome shotgun (WGS) entry which is preliminary data.</text>
</comment>
<protein>
    <submittedName>
        <fullName evidence="1">Uncharacterized protein</fullName>
    </submittedName>
</protein>
<organism evidence="1 2">
    <name type="scientific">Pangasianodon gigas</name>
    <name type="common">Mekong giant catfish</name>
    <name type="synonym">Pangasius gigas</name>
    <dbReference type="NCBI Taxonomy" id="30993"/>
    <lineage>
        <taxon>Eukaryota</taxon>
        <taxon>Metazoa</taxon>
        <taxon>Chordata</taxon>
        <taxon>Craniata</taxon>
        <taxon>Vertebrata</taxon>
        <taxon>Euteleostomi</taxon>
        <taxon>Actinopterygii</taxon>
        <taxon>Neopterygii</taxon>
        <taxon>Teleostei</taxon>
        <taxon>Ostariophysi</taxon>
        <taxon>Siluriformes</taxon>
        <taxon>Pangasiidae</taxon>
        <taxon>Pangasianodon</taxon>
    </lineage>
</organism>
<reference evidence="1 2" key="1">
    <citation type="journal article" date="2022" name="bioRxiv">
        <title>An ancient truncated duplication of the anti-Mullerian hormone receptor type 2 gene is a potential conserved master sex determinant in the Pangasiidae catfish family.</title>
        <authorList>
            <person name="Wen M."/>
            <person name="Pan Q."/>
            <person name="Jouanno E."/>
            <person name="Montfort J."/>
            <person name="Zahm M."/>
            <person name="Cabau C."/>
            <person name="Klopp C."/>
            <person name="Iampietro C."/>
            <person name="Roques C."/>
            <person name="Bouchez O."/>
            <person name="Castinel A."/>
            <person name="Donnadieu C."/>
            <person name="Parrinello H."/>
            <person name="Poncet C."/>
            <person name="Belmonte E."/>
            <person name="Gautier V."/>
            <person name="Avarre J.-C."/>
            <person name="Dugue R."/>
            <person name="Gustiano R."/>
            <person name="Ha T.T.T."/>
            <person name="Campet M."/>
            <person name="Sriphairoj K."/>
            <person name="Ribolli J."/>
            <person name="de Almeida F.L."/>
            <person name="Desvignes T."/>
            <person name="Postlethwait J.H."/>
            <person name="Bucao C.F."/>
            <person name="Robinson-Rechavi M."/>
            <person name="Bobe J."/>
            <person name="Herpin A."/>
            <person name="Guiguen Y."/>
        </authorList>
    </citation>
    <scope>NUCLEOTIDE SEQUENCE [LARGE SCALE GENOMIC DNA]</scope>
    <source>
        <strain evidence="1">YG-Dec2019</strain>
    </source>
</reference>
<sequence length="139" mass="15621">MGKKSDLSAFDRGLVVGARRAGLSVSETAELLGFSRTTVSRVYTEWREKEKTSSERHFCGRKRLVNEKGQRRMARLVQADRKATVTEITMRYNSGVQKSISERTARRTLKLMGYSGSTPVSQVQEIQATMDTDSPQLDS</sequence>
<proteinExistence type="predicted"/>
<evidence type="ECO:0000313" key="1">
    <source>
        <dbReference type="EMBL" id="MCI4375776.1"/>
    </source>
</evidence>
<gene>
    <name evidence="1" type="ORF">PGIGA_G00113070</name>
</gene>